<keyword evidence="2" id="KW-1185">Reference proteome</keyword>
<accession>A0A1B2RVU3</accession>
<dbReference type="Proteomes" id="UP000149121">
    <property type="component" value="Segment"/>
</dbReference>
<name>A0A1B2RVU3_9VIRU</name>
<dbReference type="EMBL" id="KX643370">
    <property type="protein sequence ID" value="AOC55124.1"/>
    <property type="molecule type" value="Genomic_DNA"/>
</dbReference>
<dbReference type="KEGG" id="vg:30902616"/>
<proteinExistence type="predicted"/>
<evidence type="ECO:0000313" key="2">
    <source>
        <dbReference type="Proteomes" id="UP000149121"/>
    </source>
</evidence>
<sequence length="62" mass="7598">MRNLRFKGYLHFNVFNLPKPDGVDYNEILFLRKDVELHFMNNSTKLRFDRISLTRRSYFLEA</sequence>
<protein>
    <submittedName>
        <fullName evidence="1">Uncharacterized protein</fullName>
    </submittedName>
</protein>
<evidence type="ECO:0000313" key="1">
    <source>
        <dbReference type="EMBL" id="AOC55124.1"/>
    </source>
</evidence>
<organism evidence="1 2">
    <name type="scientific">Lymphocystis disease virus 3</name>
    <dbReference type="NCBI Taxonomy" id="2560566"/>
    <lineage>
        <taxon>Viruses</taxon>
        <taxon>Varidnaviria</taxon>
        <taxon>Bamfordvirae</taxon>
        <taxon>Nucleocytoviricota</taxon>
        <taxon>Megaviricetes</taxon>
        <taxon>Pimascovirales</taxon>
        <taxon>Pimascovirales incertae sedis</taxon>
        <taxon>Iridoviridae</taxon>
        <taxon>Alphairidovirinae</taxon>
        <taxon>Lymphocystivirus</taxon>
        <taxon>Lymphocystivirus sparus1</taxon>
    </lineage>
</organism>
<gene>
    <name evidence="1" type="ORF">LCDVSa040R</name>
</gene>
<reference evidence="1 2" key="1">
    <citation type="journal article" date="2016" name="J. Virol.">
        <title>Concurrence of Iridovirus, Polyomavirus, and a Unique Member of a New Group of Fish Papillomaviruses in Lymphocystis Disease-Affected Gilthead Sea Bream.</title>
        <authorList>
            <person name="Lopez-Bueno A."/>
            <person name="Mavian C."/>
            <person name="Labella A.M."/>
            <person name="Castro D."/>
            <person name="Borrego J.J."/>
            <person name="Alcami A."/>
            <person name="Alejo A."/>
        </authorList>
    </citation>
    <scope>NUCLEOTIDE SEQUENCE [LARGE SCALE GENOMIC DNA]</scope>
    <source>
        <strain evidence="1">SA9</strain>
    </source>
</reference>